<dbReference type="Proteomes" id="UP000236333">
    <property type="component" value="Unassembled WGS sequence"/>
</dbReference>
<dbReference type="EMBL" id="PGGS01001319">
    <property type="protein sequence ID" value="PNH00542.1"/>
    <property type="molecule type" value="Genomic_DNA"/>
</dbReference>
<reference evidence="3 4" key="1">
    <citation type="journal article" date="2017" name="Mol. Biol. Evol.">
        <title>The 4-celled Tetrabaena socialis nuclear genome reveals the essential components for genetic control of cell number at the origin of multicellularity in the volvocine lineage.</title>
        <authorList>
            <person name="Featherston J."/>
            <person name="Arakaki Y."/>
            <person name="Hanschen E.R."/>
            <person name="Ferris P.J."/>
            <person name="Michod R.E."/>
            <person name="Olson B.J.S.C."/>
            <person name="Nozaki H."/>
            <person name="Durand P.M."/>
        </authorList>
    </citation>
    <scope>NUCLEOTIDE SEQUENCE [LARGE SCALE GENOMIC DNA]</scope>
    <source>
        <strain evidence="3 4">NIES-571</strain>
    </source>
</reference>
<feature type="region of interest" description="Disordered" evidence="1">
    <location>
        <begin position="63"/>
        <end position="82"/>
    </location>
</feature>
<proteinExistence type="predicted"/>
<name>A0A2J7ZJV8_9CHLO</name>
<feature type="chain" id="PRO_5016306759" description="Secreted protein" evidence="2">
    <location>
        <begin position="27"/>
        <end position="82"/>
    </location>
</feature>
<organism evidence="3 4">
    <name type="scientific">Tetrabaena socialis</name>
    <dbReference type="NCBI Taxonomy" id="47790"/>
    <lineage>
        <taxon>Eukaryota</taxon>
        <taxon>Viridiplantae</taxon>
        <taxon>Chlorophyta</taxon>
        <taxon>core chlorophytes</taxon>
        <taxon>Chlorophyceae</taxon>
        <taxon>CS clade</taxon>
        <taxon>Chlamydomonadales</taxon>
        <taxon>Tetrabaenaceae</taxon>
        <taxon>Tetrabaena</taxon>
    </lineage>
</organism>
<keyword evidence="2" id="KW-0732">Signal</keyword>
<sequence length="82" mass="8347">MAVAPSPSLPLLLLLLLPLSLSLSVALSCDSMPSGMARNCPTACGRCGCICCGTACARQSASHAARGTAGDEWSGKLSQRPR</sequence>
<keyword evidence="4" id="KW-1185">Reference proteome</keyword>
<gene>
    <name evidence="3" type="ORF">TSOC_013629</name>
</gene>
<evidence type="ECO:0008006" key="5">
    <source>
        <dbReference type="Google" id="ProtNLM"/>
    </source>
</evidence>
<comment type="caution">
    <text evidence="3">The sequence shown here is derived from an EMBL/GenBank/DDBJ whole genome shotgun (WGS) entry which is preliminary data.</text>
</comment>
<accession>A0A2J7ZJV8</accession>
<evidence type="ECO:0000313" key="4">
    <source>
        <dbReference type="Proteomes" id="UP000236333"/>
    </source>
</evidence>
<dbReference type="AlphaFoldDB" id="A0A2J7ZJV8"/>
<evidence type="ECO:0000256" key="1">
    <source>
        <dbReference type="SAM" id="MobiDB-lite"/>
    </source>
</evidence>
<evidence type="ECO:0000256" key="2">
    <source>
        <dbReference type="SAM" id="SignalP"/>
    </source>
</evidence>
<feature type="signal peptide" evidence="2">
    <location>
        <begin position="1"/>
        <end position="26"/>
    </location>
</feature>
<protein>
    <recommendedName>
        <fullName evidence="5">Secreted protein</fullName>
    </recommendedName>
</protein>
<evidence type="ECO:0000313" key="3">
    <source>
        <dbReference type="EMBL" id="PNH00542.1"/>
    </source>
</evidence>